<sequence>MRRNLNGVNNYPAEMFECPSFKIFDDKTEHWQASWVMSHANLIARQADGDFEGAWAAAVQGLRDGEAALEDTPDMLDADDELVFLDESVEMALTDYFFGKGH</sequence>
<dbReference type="Proteomes" id="UP000225144">
    <property type="component" value="Genome"/>
</dbReference>
<organism evidence="1 2">
    <name type="scientific">Edwardsiella phage PEi26</name>
    <dbReference type="NCBI Taxonomy" id="1608311"/>
    <lineage>
        <taxon>Viruses</taxon>
        <taxon>Duplodnaviria</taxon>
        <taxon>Heunggongvirae</taxon>
        <taxon>Uroviricota</taxon>
        <taxon>Caudoviricetes</taxon>
        <taxon>Pantevenvirales</taxon>
        <taxon>Straboviridae</taxon>
        <taxon>Tevenvirinae</taxon>
        <taxon>Kanagawavirus</taxon>
        <taxon>Kanagawavirus pei20</taxon>
    </lineage>
</organism>
<proteinExistence type="predicted"/>
<dbReference type="EMBL" id="AP014715">
    <property type="protein sequence ID" value="BAQ23102.1"/>
    <property type="molecule type" value="Genomic_DNA"/>
</dbReference>
<protein>
    <submittedName>
        <fullName evidence="1">Uncharacterized protein</fullName>
    </submittedName>
</protein>
<name>A0A0B6VLK2_9CAUD</name>
<accession>A0A0B6VLK2</accession>
<gene>
    <name evidence="1" type="primary">e.7</name>
</gene>
<reference evidence="1 2" key="1">
    <citation type="submission" date="2015-02" db="EMBL/GenBank/DDBJ databases">
        <title>Complete genome sequences of Edwardsiella bacteriophages, PEi20 and PEi26.</title>
        <authorList>
            <person name="Yasuike M."/>
            <person name="Nishiki I."/>
            <person name="Iwasaki Y."/>
            <person name="Nakamura Y."/>
            <person name="Fujiwara A."/>
            <person name="Hassan E.S."/>
            <person name="Mahmoud M.M."/>
            <person name="Kawato Y."/>
            <person name="Nagai S."/>
            <person name="Kobayashi T."/>
            <person name="Ototake M."/>
            <person name="Nakai T."/>
        </authorList>
    </citation>
    <scope>NUCLEOTIDE SEQUENCE [LARGE SCALE GENOMIC DNA]</scope>
</reference>
<evidence type="ECO:0000313" key="1">
    <source>
        <dbReference type="EMBL" id="BAQ23102.1"/>
    </source>
</evidence>
<evidence type="ECO:0000313" key="2">
    <source>
        <dbReference type="Proteomes" id="UP000225144"/>
    </source>
</evidence>